<feature type="region of interest" description="Disordered" evidence="1">
    <location>
        <begin position="21"/>
        <end position="65"/>
    </location>
</feature>
<dbReference type="PaxDb" id="65489-OBART01G35370.1"/>
<reference evidence="2" key="1">
    <citation type="journal article" date="2009" name="Rice">
        <title>De Novo Next Generation Sequencing of Plant Genomes.</title>
        <authorList>
            <person name="Rounsley S."/>
            <person name="Marri P.R."/>
            <person name="Yu Y."/>
            <person name="He R."/>
            <person name="Sisneros N."/>
            <person name="Goicoechea J.L."/>
            <person name="Lee S.J."/>
            <person name="Angelova A."/>
            <person name="Kudrna D."/>
            <person name="Luo M."/>
            <person name="Affourtit J."/>
            <person name="Desany B."/>
            <person name="Knight J."/>
            <person name="Niazi F."/>
            <person name="Egholm M."/>
            <person name="Wing R.A."/>
        </authorList>
    </citation>
    <scope>NUCLEOTIDE SEQUENCE [LARGE SCALE GENOMIC DNA]</scope>
    <source>
        <strain evidence="2">cv. IRGC 105608</strain>
    </source>
</reference>
<protein>
    <submittedName>
        <fullName evidence="2">Uncharacterized protein</fullName>
    </submittedName>
</protein>
<reference evidence="2" key="2">
    <citation type="submission" date="2015-03" db="UniProtKB">
        <authorList>
            <consortium name="EnsemblPlants"/>
        </authorList>
    </citation>
    <scope>IDENTIFICATION</scope>
</reference>
<evidence type="ECO:0000256" key="1">
    <source>
        <dbReference type="SAM" id="MobiDB-lite"/>
    </source>
</evidence>
<name>A0A0D3EVL5_9ORYZ</name>
<proteinExistence type="predicted"/>
<accession>A0A0D3EVL5</accession>
<dbReference type="EnsemblPlants" id="OBART01G35370.1">
    <property type="protein sequence ID" value="OBART01G35370.1"/>
    <property type="gene ID" value="OBART01G35370"/>
</dbReference>
<dbReference type="Gramene" id="OBART01G35370.1">
    <property type="protein sequence ID" value="OBART01G35370.1"/>
    <property type="gene ID" value="OBART01G35370"/>
</dbReference>
<dbReference type="AlphaFoldDB" id="A0A0D3EVL5"/>
<sequence length="65" mass="7129">MEPPPASSSSRRPIAAYRVQIRPDLESSVEGEAGNEEETTEREVGGSSRRKPSSWAQAASTIERR</sequence>
<feature type="compositionally biased region" description="Acidic residues" evidence="1">
    <location>
        <begin position="27"/>
        <end position="40"/>
    </location>
</feature>
<feature type="compositionally biased region" description="Polar residues" evidence="1">
    <location>
        <begin position="54"/>
        <end position="65"/>
    </location>
</feature>
<keyword evidence="3" id="KW-1185">Reference proteome</keyword>
<dbReference type="HOGENOM" id="CLU_2853245_0_0_1"/>
<evidence type="ECO:0000313" key="3">
    <source>
        <dbReference type="Proteomes" id="UP000026960"/>
    </source>
</evidence>
<organism evidence="2">
    <name type="scientific">Oryza barthii</name>
    <dbReference type="NCBI Taxonomy" id="65489"/>
    <lineage>
        <taxon>Eukaryota</taxon>
        <taxon>Viridiplantae</taxon>
        <taxon>Streptophyta</taxon>
        <taxon>Embryophyta</taxon>
        <taxon>Tracheophyta</taxon>
        <taxon>Spermatophyta</taxon>
        <taxon>Magnoliopsida</taxon>
        <taxon>Liliopsida</taxon>
        <taxon>Poales</taxon>
        <taxon>Poaceae</taxon>
        <taxon>BOP clade</taxon>
        <taxon>Oryzoideae</taxon>
        <taxon>Oryzeae</taxon>
        <taxon>Oryzinae</taxon>
        <taxon>Oryza</taxon>
    </lineage>
</organism>
<dbReference type="Proteomes" id="UP000026960">
    <property type="component" value="Chromosome 1"/>
</dbReference>
<evidence type="ECO:0000313" key="2">
    <source>
        <dbReference type="EnsemblPlants" id="OBART01G35370.1"/>
    </source>
</evidence>